<dbReference type="Gene3D" id="1.10.238.160">
    <property type="match status" value="1"/>
</dbReference>
<sequence length="71" mass="8210">MNMKNRVIRLSELVDILGVSKATIWRRIKSDSNFPKFIRLGGSKSSAIGFIESEIDEWIDEQARKRDEISK</sequence>
<gene>
    <name evidence="1" type="ORF">H8K27_05185</name>
</gene>
<proteinExistence type="predicted"/>
<dbReference type="EMBL" id="JACOGC010000002">
    <property type="protein sequence ID" value="MBC3884519.1"/>
    <property type="molecule type" value="Genomic_DNA"/>
</dbReference>
<dbReference type="InterPro" id="IPR010260">
    <property type="entry name" value="AlpA"/>
</dbReference>
<keyword evidence="2" id="KW-1185">Reference proteome</keyword>
<accession>A0ABR6YKX7</accession>
<dbReference type="Proteomes" id="UP000613113">
    <property type="component" value="Unassembled WGS sequence"/>
</dbReference>
<evidence type="ECO:0000313" key="1">
    <source>
        <dbReference type="EMBL" id="MBC3884519.1"/>
    </source>
</evidence>
<dbReference type="PANTHER" id="PTHR36154">
    <property type="entry name" value="DNA-BINDING TRANSCRIPTIONAL ACTIVATOR ALPA"/>
    <property type="match status" value="1"/>
</dbReference>
<organism evidence="1 2">
    <name type="scientific">Undibacterium griseum</name>
    <dbReference type="NCBI Taxonomy" id="2762295"/>
    <lineage>
        <taxon>Bacteria</taxon>
        <taxon>Pseudomonadati</taxon>
        <taxon>Pseudomonadota</taxon>
        <taxon>Betaproteobacteria</taxon>
        <taxon>Burkholderiales</taxon>
        <taxon>Oxalobacteraceae</taxon>
        <taxon>Undibacterium</taxon>
    </lineage>
</organism>
<evidence type="ECO:0000313" key="2">
    <source>
        <dbReference type="Proteomes" id="UP000613113"/>
    </source>
</evidence>
<comment type="caution">
    <text evidence="1">The sequence shown here is derived from an EMBL/GenBank/DDBJ whole genome shotgun (WGS) entry which is preliminary data.</text>
</comment>
<name>A0ABR6YKX7_9BURK</name>
<dbReference type="Pfam" id="PF05930">
    <property type="entry name" value="Phage_AlpA"/>
    <property type="match status" value="1"/>
</dbReference>
<protein>
    <submittedName>
        <fullName evidence="1">AlpA family phage regulatory protein</fullName>
    </submittedName>
</protein>
<dbReference type="InterPro" id="IPR052931">
    <property type="entry name" value="Prophage_regulatory_activator"/>
</dbReference>
<reference evidence="1 2" key="1">
    <citation type="submission" date="2020-08" db="EMBL/GenBank/DDBJ databases">
        <title>Novel species isolated from subtropical streams in China.</title>
        <authorList>
            <person name="Lu H."/>
        </authorList>
    </citation>
    <scope>NUCLEOTIDE SEQUENCE [LARGE SCALE GENOMIC DNA]</scope>
    <source>
        <strain evidence="1 2">FT31W</strain>
    </source>
</reference>
<dbReference type="PANTHER" id="PTHR36154:SF1">
    <property type="entry name" value="DNA-BINDING TRANSCRIPTIONAL ACTIVATOR ALPA"/>
    <property type="match status" value="1"/>
</dbReference>